<proteinExistence type="inferred from homology"/>
<dbReference type="InterPro" id="IPR037175">
    <property type="entry name" value="KFase_sf"/>
</dbReference>
<dbReference type="EMBL" id="QZAL01000077">
    <property type="protein sequence ID" value="THW40762.1"/>
    <property type="molecule type" value="Genomic_DNA"/>
</dbReference>
<comment type="caution">
    <text evidence="2">The sequence shown here is derived from an EMBL/GenBank/DDBJ whole genome shotgun (WGS) entry which is preliminary data.</text>
</comment>
<dbReference type="PANTHER" id="PTHR34861">
    <property type="match status" value="1"/>
</dbReference>
<evidence type="ECO:0000313" key="2">
    <source>
        <dbReference type="EMBL" id="THW40762.1"/>
    </source>
</evidence>
<sequence length="331" mass="37048">MEHALSLFPDGLPNLETLKRHNKDRGVPPETSWIWGEDDEIGRINLLTPERILAAKHSQIQKGQVVPLNWPMNLPAKPAFGRDACKHTVKNHPDGPLVFDDWLEMNIQSGSQWDGFRHYGHQTQGRFYNNLTPEEVKSGTRCGIQAVSNHGIVGRGVLLDYYGWKLSKGESYDPLTSHSIHLEELLAVAKHQGVKFEVGDILLIRSGYTDTYYKFAAADPARLDDAGSIHPCLAGVAQTKEMKTWLHDNYFSAVAGDAPAWECWPPKEWALHEFLLGSWGVLIGEMFDLEASTFALAKQCEQEQRWSFFFMSTPLNMPGGIASLANAVAIH</sequence>
<gene>
    <name evidence="2" type="ORF">D6D22_05705</name>
</gene>
<dbReference type="InterPro" id="IPR007325">
    <property type="entry name" value="KFase/CYL"/>
</dbReference>
<comment type="similarity">
    <text evidence="1">Belongs to the Cyclase 1 superfamily.</text>
</comment>
<reference evidence="2 3" key="1">
    <citation type="submission" date="2018-10" db="EMBL/GenBank/DDBJ databases">
        <title>Fifty Aureobasidium pullulans genomes reveal a recombining polyextremotolerant generalist.</title>
        <authorList>
            <person name="Gostincar C."/>
            <person name="Turk M."/>
            <person name="Zajc J."/>
            <person name="Gunde-Cimerman N."/>
        </authorList>
    </citation>
    <scope>NUCLEOTIDE SEQUENCE [LARGE SCALE GENOMIC DNA]</scope>
    <source>
        <strain evidence="2 3">EXF-11013</strain>
    </source>
</reference>
<evidence type="ECO:0008006" key="4">
    <source>
        <dbReference type="Google" id="ProtNLM"/>
    </source>
</evidence>
<dbReference type="SUPFAM" id="SSF102198">
    <property type="entry name" value="Putative cyclase"/>
    <property type="match status" value="1"/>
</dbReference>
<dbReference type="PANTHER" id="PTHR34861:SF10">
    <property type="entry name" value="CYCLASE"/>
    <property type="match status" value="1"/>
</dbReference>
<dbReference type="GO" id="GO:0019441">
    <property type="term" value="P:L-tryptophan catabolic process to kynurenine"/>
    <property type="evidence" value="ECO:0007669"/>
    <property type="project" value="InterPro"/>
</dbReference>
<dbReference type="GO" id="GO:0004061">
    <property type="term" value="F:arylformamidase activity"/>
    <property type="evidence" value="ECO:0007669"/>
    <property type="project" value="InterPro"/>
</dbReference>
<organism evidence="2 3">
    <name type="scientific">Aureobasidium pullulans</name>
    <name type="common">Black yeast</name>
    <name type="synonym">Pullularia pullulans</name>
    <dbReference type="NCBI Taxonomy" id="5580"/>
    <lineage>
        <taxon>Eukaryota</taxon>
        <taxon>Fungi</taxon>
        <taxon>Dikarya</taxon>
        <taxon>Ascomycota</taxon>
        <taxon>Pezizomycotina</taxon>
        <taxon>Dothideomycetes</taxon>
        <taxon>Dothideomycetidae</taxon>
        <taxon>Dothideales</taxon>
        <taxon>Saccotheciaceae</taxon>
        <taxon>Aureobasidium</taxon>
    </lineage>
</organism>
<protein>
    <recommendedName>
        <fullName evidence="4">Cyclase</fullName>
    </recommendedName>
</protein>
<accession>A0A4S8XKK0</accession>
<dbReference type="Pfam" id="PF04199">
    <property type="entry name" value="Cyclase"/>
    <property type="match status" value="1"/>
</dbReference>
<evidence type="ECO:0000313" key="3">
    <source>
        <dbReference type="Proteomes" id="UP000310687"/>
    </source>
</evidence>
<name>A0A4S8XKK0_AURPU</name>
<dbReference type="Gene3D" id="3.50.30.50">
    <property type="entry name" value="Putative cyclase"/>
    <property type="match status" value="1"/>
</dbReference>
<evidence type="ECO:0000256" key="1">
    <source>
        <dbReference type="ARBA" id="ARBA00007865"/>
    </source>
</evidence>
<dbReference type="Proteomes" id="UP000310687">
    <property type="component" value="Unassembled WGS sequence"/>
</dbReference>
<dbReference type="AlphaFoldDB" id="A0A4S8XKK0"/>